<accession>A0A7K1TZ10</accession>
<dbReference type="InterPro" id="IPR003838">
    <property type="entry name" value="ABC3_permease_C"/>
</dbReference>
<keyword evidence="10" id="KW-1185">Reference proteome</keyword>
<organism evidence="9 10">
    <name type="scientific">Chitinophaga tropicalis</name>
    <dbReference type="NCBI Taxonomy" id="2683588"/>
    <lineage>
        <taxon>Bacteria</taxon>
        <taxon>Pseudomonadati</taxon>
        <taxon>Bacteroidota</taxon>
        <taxon>Chitinophagia</taxon>
        <taxon>Chitinophagales</taxon>
        <taxon>Chitinophagaceae</taxon>
        <taxon>Chitinophaga</taxon>
    </lineage>
</organism>
<feature type="transmembrane region" description="Helical" evidence="6">
    <location>
        <begin position="21"/>
        <end position="43"/>
    </location>
</feature>
<feature type="transmembrane region" description="Helical" evidence="6">
    <location>
        <begin position="414"/>
        <end position="435"/>
    </location>
</feature>
<evidence type="ECO:0000256" key="5">
    <source>
        <dbReference type="ARBA" id="ARBA00023136"/>
    </source>
</evidence>
<evidence type="ECO:0000256" key="2">
    <source>
        <dbReference type="ARBA" id="ARBA00022475"/>
    </source>
</evidence>
<evidence type="ECO:0000313" key="10">
    <source>
        <dbReference type="Proteomes" id="UP000461730"/>
    </source>
</evidence>
<sequence>MFTSYIKIALRNLRRNRTFSLINIAGLAIGMAVSFLLILYVLFQFSFDSFHKNNRSVFAVKTGGEGGPNLPIPLAPYLKRTIPEIRYAVRTSYPAPHLLQAGEKSVKLNGMYTDPQFQQLFTFPVIKGSEQALGDVNVIVLTESTARTLFGKTDVVGQMVKLDTKQSLMVAAVVKDPPGNSTITFSYLLSWRLFEKNELWVQENSWGNFGVNTYVQLEQAANAAAVERKIRDVLHEQQASIPASTYLMLHPMSEWKLYDKIKDGKVTGGKIDTVRLFGLLGLGILLIACVNFMNLSTAQSEQRAREVGVRKAIGANRTMLIGQFMGESLLLVGVSLLLALILMWALLPWFNTLTGSSLTLLQAPVAFWIAVVGLGLLTGIISGSYPAFFLSSFRPVAVLKGSIIQVGSTFRPRQALVVFQFTLAVALMIVTVVIYRQIRFIQQQPVGYNVKGLVDVQLEGKVYDEYSAFREEAIASGAVTNGTIVMNSISTPSGSVWGLSWPGQREGEKEINFGILTGTEHFASTFGLTVKEGRDFLSPADSFSIMINEAALKVMRLKEPVTGQQIVLNGQTRTITGVVKNFVWEMSYMPAGPMVFPYNPSWRGVITFRMNPDLSVSECMARLEKVYHSFNADYPFGYSFVDESYQQKYAYEKLLGSLVKIFATLAIVISCLGLLGLSVFATARRKKEVGIRKVMGAGVTQVTVLLSGEFLKPVFIAIIVATPVACYIMHRWLQHYTYRISIEWWMCAGVALLAILIALLTVSVQSVRAALMNPVKALRTE</sequence>
<feature type="transmembrane region" description="Helical" evidence="6">
    <location>
        <begin position="276"/>
        <end position="295"/>
    </location>
</feature>
<evidence type="ECO:0000256" key="3">
    <source>
        <dbReference type="ARBA" id="ARBA00022692"/>
    </source>
</evidence>
<evidence type="ECO:0000256" key="1">
    <source>
        <dbReference type="ARBA" id="ARBA00004651"/>
    </source>
</evidence>
<reference evidence="9 10" key="1">
    <citation type="submission" date="2019-12" db="EMBL/GenBank/DDBJ databases">
        <title>Chitinophaga sp. strain ysch24 (GDMCC 1.1355), whole genome shotgun sequence.</title>
        <authorList>
            <person name="Zhang X."/>
        </authorList>
    </citation>
    <scope>NUCLEOTIDE SEQUENCE [LARGE SCALE GENOMIC DNA]</scope>
    <source>
        <strain evidence="10">ysch24</strain>
    </source>
</reference>
<feature type="transmembrane region" description="Helical" evidence="6">
    <location>
        <begin position="661"/>
        <end position="683"/>
    </location>
</feature>
<dbReference type="InterPro" id="IPR050250">
    <property type="entry name" value="Macrolide_Exporter_MacB"/>
</dbReference>
<dbReference type="InterPro" id="IPR025857">
    <property type="entry name" value="MacB_PCD"/>
</dbReference>
<feature type="domain" description="MacB-like periplasmic core" evidence="8">
    <location>
        <begin position="422"/>
        <end position="625"/>
    </location>
</feature>
<dbReference type="RefSeq" id="WP_157304730.1">
    <property type="nucleotide sequence ID" value="NZ_WRXN01000001.1"/>
</dbReference>
<dbReference type="EMBL" id="WRXN01000001">
    <property type="protein sequence ID" value="MVT07333.1"/>
    <property type="molecule type" value="Genomic_DNA"/>
</dbReference>
<feature type="domain" description="ABC3 transporter permease C-terminal" evidence="7">
    <location>
        <begin position="280"/>
        <end position="388"/>
    </location>
</feature>
<keyword evidence="2" id="KW-1003">Cell membrane</keyword>
<dbReference type="Proteomes" id="UP000461730">
    <property type="component" value="Unassembled WGS sequence"/>
</dbReference>
<evidence type="ECO:0000259" key="7">
    <source>
        <dbReference type="Pfam" id="PF02687"/>
    </source>
</evidence>
<comment type="subcellular location">
    <subcellularLocation>
        <location evidence="1">Cell membrane</location>
        <topology evidence="1">Multi-pass membrane protein</topology>
    </subcellularLocation>
</comment>
<keyword evidence="4 6" id="KW-1133">Transmembrane helix</keyword>
<evidence type="ECO:0000313" key="9">
    <source>
        <dbReference type="EMBL" id="MVT07333.1"/>
    </source>
</evidence>
<feature type="transmembrane region" description="Helical" evidence="6">
    <location>
        <begin position="367"/>
        <end position="393"/>
    </location>
</feature>
<feature type="transmembrane region" description="Helical" evidence="6">
    <location>
        <begin position="329"/>
        <end position="347"/>
    </location>
</feature>
<feature type="transmembrane region" description="Helical" evidence="6">
    <location>
        <begin position="710"/>
        <end position="730"/>
    </location>
</feature>
<evidence type="ECO:0000256" key="4">
    <source>
        <dbReference type="ARBA" id="ARBA00022989"/>
    </source>
</evidence>
<evidence type="ECO:0000259" key="8">
    <source>
        <dbReference type="Pfam" id="PF12704"/>
    </source>
</evidence>
<protein>
    <submittedName>
        <fullName evidence="9">FtsX-like permease family protein</fullName>
    </submittedName>
</protein>
<dbReference type="GO" id="GO:0005886">
    <property type="term" value="C:plasma membrane"/>
    <property type="evidence" value="ECO:0007669"/>
    <property type="project" value="UniProtKB-SubCell"/>
</dbReference>
<dbReference type="GO" id="GO:0022857">
    <property type="term" value="F:transmembrane transporter activity"/>
    <property type="evidence" value="ECO:0007669"/>
    <property type="project" value="TreeGrafter"/>
</dbReference>
<name>A0A7K1TZ10_9BACT</name>
<keyword evidence="3 6" id="KW-0812">Transmembrane</keyword>
<dbReference type="Pfam" id="PF12704">
    <property type="entry name" value="MacB_PCD"/>
    <property type="match status" value="2"/>
</dbReference>
<dbReference type="PANTHER" id="PTHR30572">
    <property type="entry name" value="MEMBRANE COMPONENT OF TRANSPORTER-RELATED"/>
    <property type="match status" value="1"/>
</dbReference>
<proteinExistence type="predicted"/>
<dbReference type="Pfam" id="PF02687">
    <property type="entry name" value="FtsX"/>
    <property type="match status" value="2"/>
</dbReference>
<comment type="caution">
    <text evidence="9">The sequence shown here is derived from an EMBL/GenBank/DDBJ whole genome shotgun (WGS) entry which is preliminary data.</text>
</comment>
<dbReference type="AlphaFoldDB" id="A0A7K1TZ10"/>
<keyword evidence="5 6" id="KW-0472">Membrane</keyword>
<dbReference type="PANTHER" id="PTHR30572:SF18">
    <property type="entry name" value="ABC-TYPE MACROLIDE FAMILY EXPORT SYSTEM PERMEASE COMPONENT 2"/>
    <property type="match status" value="1"/>
</dbReference>
<evidence type="ECO:0000256" key="6">
    <source>
        <dbReference type="SAM" id="Phobius"/>
    </source>
</evidence>
<gene>
    <name evidence="9" type="ORF">GO493_03600</name>
</gene>
<feature type="transmembrane region" description="Helical" evidence="6">
    <location>
        <begin position="742"/>
        <end position="762"/>
    </location>
</feature>
<feature type="domain" description="ABC3 transporter permease C-terminal" evidence="7">
    <location>
        <begin position="661"/>
        <end position="774"/>
    </location>
</feature>
<feature type="domain" description="MacB-like periplasmic core" evidence="8">
    <location>
        <begin position="20"/>
        <end position="232"/>
    </location>
</feature>